<evidence type="ECO:0000313" key="2">
    <source>
        <dbReference type="EMBL" id="EYU35669.1"/>
    </source>
</evidence>
<dbReference type="PhylomeDB" id="A0A022R6P8"/>
<dbReference type="InterPro" id="IPR040404">
    <property type="entry name" value="Phylloplanin-like"/>
</dbReference>
<sequence>MASYNNGVPAFFLVAFLFVVASTPLAHGQVITVRGLTVNGSLCCTPTANCPGQGVAGVPVSLNCTIVGVGARVLGSGITNVNGSFNITVPAITGLILGLPMLPCVVTVQLPLSPVVCPVLNATTGILAATVNSIGTVLTSTFGLVQAATIGAFFNIRI</sequence>
<gene>
    <name evidence="2" type="ORF">MIMGU_mgv1a015417mg</name>
</gene>
<dbReference type="AlphaFoldDB" id="A0A022R6P8"/>
<protein>
    <recommendedName>
        <fullName evidence="4">Hydrophobic seed protein domain-containing protein</fullName>
    </recommendedName>
</protein>
<accession>A0A022R6P8</accession>
<dbReference type="EMBL" id="KI630608">
    <property type="protein sequence ID" value="EYU35669.1"/>
    <property type="molecule type" value="Genomic_DNA"/>
</dbReference>
<dbReference type="eggNOG" id="ENOG502SG5N">
    <property type="taxonomic scope" value="Eukaryota"/>
</dbReference>
<keyword evidence="3" id="KW-1185">Reference proteome</keyword>
<feature type="chain" id="PRO_5001504842" description="Hydrophobic seed protein domain-containing protein" evidence="1">
    <location>
        <begin position="29"/>
        <end position="158"/>
    </location>
</feature>
<keyword evidence="1" id="KW-0732">Signal</keyword>
<evidence type="ECO:0008006" key="4">
    <source>
        <dbReference type="Google" id="ProtNLM"/>
    </source>
</evidence>
<dbReference type="PANTHER" id="PTHR34458:SF11">
    <property type="entry name" value="MD-2-RELATED LIPID-RECOGNITION DOMAIN-CONTAINING PROTEIN"/>
    <property type="match status" value="1"/>
</dbReference>
<feature type="signal peptide" evidence="1">
    <location>
        <begin position="1"/>
        <end position="28"/>
    </location>
</feature>
<reference evidence="2 3" key="1">
    <citation type="journal article" date="2013" name="Proc. Natl. Acad. Sci. U.S.A.">
        <title>Fine-scale variation in meiotic recombination in Mimulus inferred from population shotgun sequencing.</title>
        <authorList>
            <person name="Hellsten U."/>
            <person name="Wright K.M."/>
            <person name="Jenkins J."/>
            <person name="Shu S."/>
            <person name="Yuan Y."/>
            <person name="Wessler S.R."/>
            <person name="Schmutz J."/>
            <person name="Willis J.H."/>
            <person name="Rokhsar D.S."/>
        </authorList>
    </citation>
    <scope>NUCLEOTIDE SEQUENCE [LARGE SCALE GENOMIC DNA]</scope>
    <source>
        <strain evidence="3">cv. DUN x IM62</strain>
    </source>
</reference>
<name>A0A022R6P8_ERYGU</name>
<dbReference type="Proteomes" id="UP000030748">
    <property type="component" value="Unassembled WGS sequence"/>
</dbReference>
<organism evidence="2 3">
    <name type="scientific">Erythranthe guttata</name>
    <name type="common">Yellow monkey flower</name>
    <name type="synonym">Mimulus guttatus</name>
    <dbReference type="NCBI Taxonomy" id="4155"/>
    <lineage>
        <taxon>Eukaryota</taxon>
        <taxon>Viridiplantae</taxon>
        <taxon>Streptophyta</taxon>
        <taxon>Embryophyta</taxon>
        <taxon>Tracheophyta</taxon>
        <taxon>Spermatophyta</taxon>
        <taxon>Magnoliopsida</taxon>
        <taxon>eudicotyledons</taxon>
        <taxon>Gunneridae</taxon>
        <taxon>Pentapetalae</taxon>
        <taxon>asterids</taxon>
        <taxon>lamiids</taxon>
        <taxon>Lamiales</taxon>
        <taxon>Phrymaceae</taxon>
        <taxon>Erythranthe</taxon>
    </lineage>
</organism>
<evidence type="ECO:0000256" key="1">
    <source>
        <dbReference type="SAM" id="SignalP"/>
    </source>
</evidence>
<evidence type="ECO:0000313" key="3">
    <source>
        <dbReference type="Proteomes" id="UP000030748"/>
    </source>
</evidence>
<proteinExistence type="predicted"/>
<dbReference type="PANTHER" id="PTHR34458">
    <property type="entry name" value="POLLEN OLE E 1 ALLERGEN AND EXTENSIN FAMILY PROTEIN-RELATED"/>
    <property type="match status" value="1"/>
</dbReference>